<evidence type="ECO:0000313" key="4">
    <source>
        <dbReference type="Proteomes" id="UP000322234"/>
    </source>
</evidence>
<accession>A0A6B0R889</accession>
<feature type="region of interest" description="Disordered" evidence="1">
    <location>
        <begin position="80"/>
        <end position="112"/>
    </location>
</feature>
<feature type="signal peptide" evidence="2">
    <location>
        <begin position="1"/>
        <end position="23"/>
    </location>
</feature>
<feature type="chain" id="PRO_5025686768" evidence="2">
    <location>
        <begin position="24"/>
        <end position="112"/>
    </location>
</feature>
<evidence type="ECO:0000313" key="3">
    <source>
        <dbReference type="EMBL" id="MXQ85201.1"/>
    </source>
</evidence>
<proteinExistence type="predicted"/>
<dbReference type="AlphaFoldDB" id="A0A6B0R889"/>
<dbReference type="EMBL" id="VBQZ03000024">
    <property type="protein sequence ID" value="MXQ85201.1"/>
    <property type="molecule type" value="Genomic_DNA"/>
</dbReference>
<dbReference type="Proteomes" id="UP000322234">
    <property type="component" value="Unassembled WGS sequence"/>
</dbReference>
<organism evidence="3 4">
    <name type="scientific">Bos mutus</name>
    <name type="common">wild yak</name>
    <dbReference type="NCBI Taxonomy" id="72004"/>
    <lineage>
        <taxon>Eukaryota</taxon>
        <taxon>Metazoa</taxon>
        <taxon>Chordata</taxon>
        <taxon>Craniata</taxon>
        <taxon>Vertebrata</taxon>
        <taxon>Euteleostomi</taxon>
        <taxon>Mammalia</taxon>
        <taxon>Eutheria</taxon>
        <taxon>Laurasiatheria</taxon>
        <taxon>Artiodactyla</taxon>
        <taxon>Ruminantia</taxon>
        <taxon>Pecora</taxon>
        <taxon>Bovidae</taxon>
        <taxon>Bovinae</taxon>
        <taxon>Bos</taxon>
    </lineage>
</organism>
<evidence type="ECO:0000256" key="1">
    <source>
        <dbReference type="SAM" id="MobiDB-lite"/>
    </source>
</evidence>
<protein>
    <submittedName>
        <fullName evidence="3">Uncharacterized protein</fullName>
    </submittedName>
</protein>
<evidence type="ECO:0000256" key="2">
    <source>
        <dbReference type="SAM" id="SignalP"/>
    </source>
</evidence>
<keyword evidence="2" id="KW-0732">Signal</keyword>
<reference evidence="3" key="1">
    <citation type="submission" date="2019-10" db="EMBL/GenBank/DDBJ databases">
        <title>The sequence and de novo assembly of the wild yak genome.</title>
        <authorList>
            <person name="Liu Y."/>
        </authorList>
    </citation>
    <scope>NUCLEOTIDE SEQUENCE [LARGE SCALE GENOMIC DNA]</scope>
    <source>
        <strain evidence="3">WY2019</strain>
    </source>
</reference>
<sequence>MKLLPSVVLKLFLAAVLSALVTGESLERLWRVLAAGASNLDSPTQSTDQLLPVGGGQGWEVLDLEEANLDLFRAAFSSKPQALATPSKEEGRRETHVFGDTRTSASTENSNT</sequence>
<gene>
    <name evidence="3" type="ORF">E5288_WYG004196</name>
</gene>
<name>A0A6B0R889_9CETA</name>
<feature type="compositionally biased region" description="Basic and acidic residues" evidence="1">
    <location>
        <begin position="87"/>
        <end position="99"/>
    </location>
</feature>
<feature type="compositionally biased region" description="Polar residues" evidence="1">
    <location>
        <begin position="101"/>
        <end position="112"/>
    </location>
</feature>
<comment type="caution">
    <text evidence="3">The sequence shown here is derived from an EMBL/GenBank/DDBJ whole genome shotgun (WGS) entry which is preliminary data.</text>
</comment>
<keyword evidence="4" id="KW-1185">Reference proteome</keyword>